<proteinExistence type="predicted"/>
<protein>
    <submittedName>
        <fullName evidence="1">Uncharacterized protein</fullName>
    </submittedName>
</protein>
<dbReference type="eggNOG" id="ENOG50331PX">
    <property type="taxonomic scope" value="Bacteria"/>
</dbReference>
<dbReference type="EMBL" id="BAEO01000043">
    <property type="protein sequence ID" value="GAC19956.1"/>
    <property type="molecule type" value="Genomic_DNA"/>
</dbReference>
<organism evidence="1 2">
    <name type="scientific">Paraglaciecola arctica BSs20135</name>
    <dbReference type="NCBI Taxonomy" id="493475"/>
    <lineage>
        <taxon>Bacteria</taxon>
        <taxon>Pseudomonadati</taxon>
        <taxon>Pseudomonadota</taxon>
        <taxon>Gammaproteobacteria</taxon>
        <taxon>Alteromonadales</taxon>
        <taxon>Alteromonadaceae</taxon>
        <taxon>Paraglaciecola</taxon>
    </lineage>
</organism>
<sequence length="103" mass="11455">MNIWFTSNLGDPMLADEALAHIKAVFLSQDKKINSSNEMSVFFRHESTRQVHCQLKVYFSPATIVVAKAVDAIPCKKPSIDGLGLLVGSKESWSVLFPRNADF</sequence>
<reference evidence="1 2" key="1">
    <citation type="journal article" date="2017" name="Antonie Van Leeuwenhoek">
        <title>Rhizobium rhizosphaerae sp. nov., a novel species isolated from rice rhizosphere.</title>
        <authorList>
            <person name="Zhao J.J."/>
            <person name="Zhang J."/>
            <person name="Zhang R.J."/>
            <person name="Zhang C.W."/>
            <person name="Yin H.Q."/>
            <person name="Zhang X.X."/>
        </authorList>
    </citation>
    <scope>NUCLEOTIDE SEQUENCE [LARGE SCALE GENOMIC DNA]</scope>
    <source>
        <strain evidence="1 2">BSs20135</strain>
    </source>
</reference>
<evidence type="ECO:0000313" key="1">
    <source>
        <dbReference type="EMBL" id="GAC19956.1"/>
    </source>
</evidence>
<comment type="caution">
    <text evidence="1">The sequence shown here is derived from an EMBL/GenBank/DDBJ whole genome shotgun (WGS) entry which is preliminary data.</text>
</comment>
<evidence type="ECO:0000313" key="2">
    <source>
        <dbReference type="Proteomes" id="UP000006327"/>
    </source>
</evidence>
<accession>K6Y7N6</accession>
<gene>
    <name evidence="1" type="ORF">GARC_2993</name>
</gene>
<dbReference type="OrthoDB" id="6891850at2"/>
<name>K6Y7N6_9ALTE</name>
<dbReference type="AlphaFoldDB" id="K6Y7N6"/>
<keyword evidence="2" id="KW-1185">Reference proteome</keyword>
<dbReference type="Proteomes" id="UP000006327">
    <property type="component" value="Unassembled WGS sequence"/>
</dbReference>
<dbReference type="RefSeq" id="WP_007621400.1">
    <property type="nucleotide sequence ID" value="NZ_BAEO01000043.1"/>
</dbReference>